<accession>A0A244CLF7</accession>
<evidence type="ECO:0000313" key="4">
    <source>
        <dbReference type="Proteomes" id="UP000194841"/>
    </source>
</evidence>
<feature type="compositionally biased region" description="Polar residues" evidence="2">
    <location>
        <begin position="1"/>
        <end position="25"/>
    </location>
</feature>
<gene>
    <name evidence="3" type="ORF">B1199_17185</name>
</gene>
<name>A0A244CLF7_PSEDV</name>
<keyword evidence="4" id="KW-1185">Reference proteome</keyword>
<reference evidence="3 4" key="1">
    <citation type="submission" date="2017-02" db="EMBL/GenBank/DDBJ databases">
        <title>Pseudoalteromonas ulvae TC14 Genome.</title>
        <authorList>
            <person name="Molmeret M."/>
        </authorList>
    </citation>
    <scope>NUCLEOTIDE SEQUENCE [LARGE SCALE GENOMIC DNA]</scope>
    <source>
        <strain evidence="3">TC14</strain>
    </source>
</reference>
<comment type="caution">
    <text evidence="3">The sequence shown here is derived from an EMBL/GenBank/DDBJ whole genome shotgun (WGS) entry which is preliminary data.</text>
</comment>
<feature type="coiled-coil region" evidence="1">
    <location>
        <begin position="123"/>
        <end position="175"/>
    </location>
</feature>
<organism evidence="3 4">
    <name type="scientific">Pseudoalteromonas ulvae</name>
    <dbReference type="NCBI Taxonomy" id="107327"/>
    <lineage>
        <taxon>Bacteria</taxon>
        <taxon>Pseudomonadati</taxon>
        <taxon>Pseudomonadota</taxon>
        <taxon>Gammaproteobacteria</taxon>
        <taxon>Alteromonadales</taxon>
        <taxon>Pseudoalteromonadaceae</taxon>
        <taxon>Pseudoalteromonas</taxon>
    </lineage>
</organism>
<protein>
    <submittedName>
        <fullName evidence="3">Uncharacterized protein</fullName>
    </submittedName>
</protein>
<evidence type="ECO:0000256" key="2">
    <source>
        <dbReference type="SAM" id="MobiDB-lite"/>
    </source>
</evidence>
<evidence type="ECO:0000256" key="1">
    <source>
        <dbReference type="SAM" id="Coils"/>
    </source>
</evidence>
<dbReference type="OrthoDB" id="6309180at2"/>
<feature type="region of interest" description="Disordered" evidence="2">
    <location>
        <begin position="1"/>
        <end position="26"/>
    </location>
</feature>
<sequence length="215" mass="23885">MFNVNMSAQNLALESQKPSNKSPEINYQGALTPFNAVLNQAELSSKQIDQPAQISAHAKQSYQAIKTSVEQSHGQEADKGTEFQTMDKTLDAIVSEPVDIKMTAQELKRSIIFARLGIDYEKVKELEEKIDMLSLAKQEVENSSTLSSSDKNTLLTRISQEKQALEEQKESLLKGHNAEGVDALEQVLYGKEEQSDALLTHLQIASEFQLKVTSD</sequence>
<evidence type="ECO:0000313" key="3">
    <source>
        <dbReference type="EMBL" id="OUL56405.1"/>
    </source>
</evidence>
<keyword evidence="1" id="KW-0175">Coiled coil</keyword>
<dbReference type="EMBL" id="MWPV01000006">
    <property type="protein sequence ID" value="OUL56405.1"/>
    <property type="molecule type" value="Genomic_DNA"/>
</dbReference>
<dbReference type="Proteomes" id="UP000194841">
    <property type="component" value="Unassembled WGS sequence"/>
</dbReference>
<dbReference type="AlphaFoldDB" id="A0A244CLF7"/>
<dbReference type="RefSeq" id="WP_086745379.1">
    <property type="nucleotide sequence ID" value="NZ_MWPV01000006.1"/>
</dbReference>
<proteinExistence type="predicted"/>